<dbReference type="Gene3D" id="3.40.50.300">
    <property type="entry name" value="P-loop containing nucleotide triphosphate hydrolases"/>
    <property type="match status" value="2"/>
</dbReference>
<gene>
    <name evidence="4" type="ORF">DEM34_07315</name>
</gene>
<evidence type="ECO:0000313" key="4">
    <source>
        <dbReference type="EMBL" id="PWG63679.1"/>
    </source>
</evidence>
<dbReference type="InterPro" id="IPR014001">
    <property type="entry name" value="Helicase_ATP-bd"/>
</dbReference>
<dbReference type="InterPro" id="IPR027417">
    <property type="entry name" value="P-loop_NTPase"/>
</dbReference>
<name>A0A2U2N3Y3_9GAMM</name>
<dbReference type="AlphaFoldDB" id="A0A2U2N3Y3"/>
<evidence type="ECO:0000259" key="2">
    <source>
        <dbReference type="PROSITE" id="PS51192"/>
    </source>
</evidence>
<dbReference type="PANTHER" id="PTHR10799">
    <property type="entry name" value="SNF2/RAD54 HELICASE FAMILY"/>
    <property type="match status" value="1"/>
</dbReference>
<keyword evidence="5" id="KW-1185">Reference proteome</keyword>
<organism evidence="4 5">
    <name type="scientific">Sediminicurvatus halobius</name>
    <dbReference type="NCBI Taxonomy" id="2182432"/>
    <lineage>
        <taxon>Bacteria</taxon>
        <taxon>Pseudomonadati</taxon>
        <taxon>Pseudomonadota</taxon>
        <taxon>Gammaproteobacteria</taxon>
        <taxon>Chromatiales</taxon>
        <taxon>Ectothiorhodospiraceae</taxon>
        <taxon>Sediminicurvatus</taxon>
    </lineage>
</organism>
<dbReference type="Pfam" id="PF00271">
    <property type="entry name" value="Helicase_C"/>
    <property type="match status" value="1"/>
</dbReference>
<dbReference type="SMART" id="SM00487">
    <property type="entry name" value="DEXDc"/>
    <property type="match status" value="1"/>
</dbReference>
<reference evidence="4 5" key="1">
    <citation type="submission" date="2018-05" db="EMBL/GenBank/DDBJ databases">
        <title>Spiribacter halobius sp. nov., a moderately halophilic bacterium isolated from marine solar saltern.</title>
        <authorList>
            <person name="Zheng W.-S."/>
            <person name="Lu D.-C."/>
            <person name="Du Z.-J."/>
        </authorList>
    </citation>
    <scope>NUCLEOTIDE SEQUENCE [LARGE SCALE GENOMIC DNA]</scope>
    <source>
        <strain evidence="4 5">E85</strain>
    </source>
</reference>
<dbReference type="CDD" id="cd09117">
    <property type="entry name" value="PLDc_Bfil_DEXD_like"/>
    <property type="match status" value="1"/>
</dbReference>
<dbReference type="Pfam" id="PF00176">
    <property type="entry name" value="SNF2-rel_dom"/>
    <property type="match status" value="1"/>
</dbReference>
<keyword evidence="1 4" id="KW-0378">Hydrolase</keyword>
<feature type="domain" description="Helicase ATP-binding" evidence="2">
    <location>
        <begin position="264"/>
        <end position="413"/>
    </location>
</feature>
<dbReference type="RefSeq" id="WP_109677759.1">
    <property type="nucleotide sequence ID" value="NZ_CP086615.1"/>
</dbReference>
<dbReference type="PROSITE" id="PS51192">
    <property type="entry name" value="HELICASE_ATP_BIND_1"/>
    <property type="match status" value="1"/>
</dbReference>
<dbReference type="SUPFAM" id="SSF56024">
    <property type="entry name" value="Phospholipase D/nuclease"/>
    <property type="match status" value="1"/>
</dbReference>
<dbReference type="Gene3D" id="3.30.870.10">
    <property type="entry name" value="Endonuclease Chain A"/>
    <property type="match status" value="1"/>
</dbReference>
<accession>A0A2U2N3Y3</accession>
<dbReference type="EMBL" id="QFFI01000009">
    <property type="protein sequence ID" value="PWG63679.1"/>
    <property type="molecule type" value="Genomic_DNA"/>
</dbReference>
<keyword evidence="1 4" id="KW-0547">Nucleotide-binding</keyword>
<evidence type="ECO:0000256" key="1">
    <source>
        <dbReference type="ARBA" id="ARBA00022806"/>
    </source>
</evidence>
<dbReference type="InterPro" id="IPR001650">
    <property type="entry name" value="Helicase_C-like"/>
</dbReference>
<dbReference type="Proteomes" id="UP000245474">
    <property type="component" value="Unassembled WGS sequence"/>
</dbReference>
<keyword evidence="1 4" id="KW-0347">Helicase</keyword>
<dbReference type="GO" id="GO:0004386">
    <property type="term" value="F:helicase activity"/>
    <property type="evidence" value="ECO:0007669"/>
    <property type="project" value="UniProtKB-KW"/>
</dbReference>
<dbReference type="InterPro" id="IPR000330">
    <property type="entry name" value="SNF2_N"/>
</dbReference>
<sequence length="1081" mass="121653">MADDSPQISLFDRPEDVVARLGGRRWPDPESVPHNAGRNKVSEQVLRDLRAAEQPLLVVGYASLDRLLDFLAEEPRPGRRVRILFGAEPFPSREVSFPFRGGFPEEVRRYWERQGVSLRLCGAIIAVLERLAAGEIEARYVDGARLHAKLYCTEAAVTLGSSNFTAGGLSRNLEANARFTAGESRFREIWQLAENYWASARDYGSELCRLLEAMLRFVGWREALLRACTELLEGEWAEQYLRMQGYARELPLWPSQRQGIARALWVIQNAGSVLVADATGSGKTRMGAHLVRSVMDRIWSHQRIRKGQPLLVCPPAVQETWRDEARECSLPLLTESHGQLSRGGGDAGSSIQDQVRRAQVLAVDEAHNFLNARSRRTRALLNNMADHTVLFTATPINRSAQDLLRLVDMLGADNLDPDTLKRFERMLRRERVDRTLSREELALLRREIRRFTVRRTKAELNRMIDRDPDAYRNAYGERCRYPEHRSRLYALEETAADRDRARQIRELADQLCGVAYLHRRIQMPGVLRQEGWSEEKYLASRLSAARKLPAYIVMAALRSSRAALLEHIRGTVHAAEAFGLEATLHKTPTGDVLSTLAELAGRPPENGLRIPLPDWLTDPERHRAACETDRRIYREIEALVLAMSDARERRKATFLQTLLRSHGLLVAFDSRPVTLALMQRLLAGAAGAKSILASGSEARGRGEVNQRFRLGSADRGIVALCSDSMAEGINLQQAGCMVHLDMPSVVRVAEQRVGRVDRMDSPHERIDVWWPKDAPEFALRADERFIERYETVEALIGANMPLPEGMADTHREAVDAEQQVQRIEESLNAEASWDGIEDAFSSVRRLIQGPSALVDAEAGEARTPDGDEVSSRVCLVRSERSWAFFCLGGTGAQAPNWLMFPAGGGGPLTDLAAVSGALREALAENPEDVPFDRGAADWLNRFIDRLPAAQRQMLPLKKQKALAEMEHVLDHYRHEAALAQRQSELEACDHLLDALRHPDPEAPPDWDALAETWLDLIRPVWYRKLTEGRRRRRPLLLRDLRRDLTGADRIPPERIIEAVQGIGTLPALERRVRAAIIGVPE</sequence>
<dbReference type="OrthoDB" id="9814088at2"/>
<evidence type="ECO:0000259" key="3">
    <source>
        <dbReference type="PROSITE" id="PS51194"/>
    </source>
</evidence>
<dbReference type="PROSITE" id="PS51194">
    <property type="entry name" value="HELICASE_CTER"/>
    <property type="match status" value="1"/>
</dbReference>
<proteinExistence type="predicted"/>
<protein>
    <submittedName>
        <fullName evidence="4">Helicase</fullName>
    </submittedName>
</protein>
<feature type="domain" description="Helicase C-terminal" evidence="3">
    <location>
        <begin position="628"/>
        <end position="810"/>
    </location>
</feature>
<keyword evidence="1 4" id="KW-0067">ATP-binding</keyword>
<dbReference type="SUPFAM" id="SSF52540">
    <property type="entry name" value="P-loop containing nucleoside triphosphate hydrolases"/>
    <property type="match status" value="2"/>
</dbReference>
<evidence type="ECO:0000313" key="5">
    <source>
        <dbReference type="Proteomes" id="UP000245474"/>
    </source>
</evidence>
<dbReference type="GO" id="GO:0005524">
    <property type="term" value="F:ATP binding"/>
    <property type="evidence" value="ECO:0007669"/>
    <property type="project" value="InterPro"/>
</dbReference>
<comment type="caution">
    <text evidence="4">The sequence shown here is derived from an EMBL/GenBank/DDBJ whole genome shotgun (WGS) entry which is preliminary data.</text>
</comment>